<feature type="compositionally biased region" description="Gly residues" evidence="1">
    <location>
        <begin position="375"/>
        <end position="384"/>
    </location>
</feature>
<proteinExistence type="predicted"/>
<evidence type="ECO:0000259" key="4">
    <source>
        <dbReference type="Pfam" id="PF22799"/>
    </source>
</evidence>
<feature type="domain" description="Cell wall mannoprotein PIR1-like C-terminal" evidence="4">
    <location>
        <begin position="64"/>
        <end position="131"/>
    </location>
</feature>
<feature type="region of interest" description="Disordered" evidence="1">
    <location>
        <begin position="263"/>
        <end position="500"/>
    </location>
</feature>
<evidence type="ECO:0000313" key="6">
    <source>
        <dbReference type="Proteomes" id="UP001213799"/>
    </source>
</evidence>
<feature type="compositionally biased region" description="Pro residues" evidence="1">
    <location>
        <begin position="206"/>
        <end position="216"/>
    </location>
</feature>
<feature type="signal peptide" evidence="2">
    <location>
        <begin position="1"/>
        <end position="16"/>
    </location>
</feature>
<dbReference type="InterPro" id="IPR018620">
    <property type="entry name" value="Ubiquitin3-bd_protein_But2_C"/>
</dbReference>
<protein>
    <recommendedName>
        <fullName evidence="7">Ubiquitin 3 binding protein But2 C-terminal domain-containing protein</fullName>
    </recommendedName>
</protein>
<organism evidence="5 6">
    <name type="scientific">Penicillium hordei</name>
    <dbReference type="NCBI Taxonomy" id="40994"/>
    <lineage>
        <taxon>Eukaryota</taxon>
        <taxon>Fungi</taxon>
        <taxon>Dikarya</taxon>
        <taxon>Ascomycota</taxon>
        <taxon>Pezizomycotina</taxon>
        <taxon>Eurotiomycetes</taxon>
        <taxon>Eurotiomycetidae</taxon>
        <taxon>Eurotiales</taxon>
        <taxon>Aspergillaceae</taxon>
        <taxon>Penicillium</taxon>
    </lineage>
</organism>
<dbReference type="Pfam" id="PF09792">
    <property type="entry name" value="But2"/>
    <property type="match status" value="1"/>
</dbReference>
<evidence type="ECO:0000256" key="1">
    <source>
        <dbReference type="SAM" id="MobiDB-lite"/>
    </source>
</evidence>
<feature type="compositionally biased region" description="Gly residues" evidence="1">
    <location>
        <begin position="286"/>
        <end position="350"/>
    </location>
</feature>
<feature type="compositionally biased region" description="Gly residues" evidence="1">
    <location>
        <begin position="196"/>
        <end position="205"/>
    </location>
</feature>
<dbReference type="RefSeq" id="XP_056757107.1">
    <property type="nucleotide sequence ID" value="XM_056892112.1"/>
</dbReference>
<feature type="domain" description="Ubiquitin 3 binding protein But2 C-terminal" evidence="3">
    <location>
        <begin position="507"/>
        <end position="647"/>
    </location>
</feature>
<evidence type="ECO:0000313" key="5">
    <source>
        <dbReference type="EMBL" id="KAJ5615940.1"/>
    </source>
</evidence>
<evidence type="ECO:0000259" key="3">
    <source>
        <dbReference type="Pfam" id="PF09792"/>
    </source>
</evidence>
<comment type="caution">
    <text evidence="5">The sequence shown here is derived from an EMBL/GenBank/DDBJ whole genome shotgun (WGS) entry which is preliminary data.</text>
</comment>
<feature type="compositionally biased region" description="Low complexity" evidence="1">
    <location>
        <begin position="466"/>
        <end position="500"/>
    </location>
</feature>
<reference evidence="5" key="1">
    <citation type="journal article" date="2023" name="IMA Fungus">
        <title>Comparative genomic study of the Penicillium genus elucidates a diverse pangenome and 15 lateral gene transfer events.</title>
        <authorList>
            <person name="Petersen C."/>
            <person name="Sorensen T."/>
            <person name="Nielsen M.R."/>
            <person name="Sondergaard T.E."/>
            <person name="Sorensen J.L."/>
            <person name="Fitzpatrick D.A."/>
            <person name="Frisvad J.C."/>
            <person name="Nielsen K.L."/>
        </authorList>
    </citation>
    <scope>NUCLEOTIDE SEQUENCE</scope>
    <source>
        <strain evidence="5">IBT 12815</strain>
    </source>
</reference>
<reference evidence="5" key="2">
    <citation type="submission" date="2023-01" db="EMBL/GenBank/DDBJ databases">
        <authorList>
            <person name="Petersen C."/>
        </authorList>
    </citation>
    <scope>NUCLEOTIDE SEQUENCE</scope>
    <source>
        <strain evidence="5">IBT 12815</strain>
    </source>
</reference>
<sequence>MRNFITLAAFAAGSNALVGRTDSCCFSLTSSGGASGKLGQLGDGQNRIGDDSLQPVQYCIDSNGAITDAKGRGCILTPPTTQLQCDEGVSATPGFSVNSQGILEYHNSPDFVACATGQNGGLNVYTTPNKMDVTGCVNVQMSADSCSGTGAGLGVTAPAPASSPGPGPGPGAGGGGTGGGGTGGGPSPGPAPAPGPGAGGGGPGGGPSPGPAPAPGPSTGGGGPGGGPSPGPAPAPGPGAGGGTTHTATTTITVTDCSCPTSGTSGAPGAPGGGQASVPGPHPSAPGGGGGGGPQPSAPGGGGGGGAPQPSGPGGGGGGGGAPQPSAPGGGGGDGVPQPAGPGGGGGGGAPQPSPSMPAPSGGAGIKPSVTQPAPGGGGGGGTQPGTSASVPPFSDGGASHPGGSASVSAPTGGGSQPNVSASVPHVTSSGGTRPGGFTSVPATTGSPQPPGSPSVPATTGGGPRPTGSPTASIPASPTSPTGSATGTSGGACATTLSGSTQSGNYEIPHLIVPVDSSSPDTAAGSGLNGSVSSTTSTVFNFDIPNSDAGKTCSLIFLFPKLEDLETSSFSFSGDGNINFAQLSAIAESTTSFSNVPSVAQDLGTITVSPGNSYLVSTFSCPAGQAVAYQMKNAGSTDFDFFQDWNPSPTFSLGLFITTC</sequence>
<evidence type="ECO:0008006" key="7">
    <source>
        <dbReference type="Google" id="ProtNLM"/>
    </source>
</evidence>
<gene>
    <name evidence="5" type="ORF">N7537_001054</name>
</gene>
<feature type="compositionally biased region" description="Gly residues" evidence="1">
    <location>
        <begin position="170"/>
        <end position="186"/>
    </location>
</feature>
<keyword evidence="6" id="KW-1185">Reference proteome</keyword>
<dbReference type="InterPro" id="IPR054508">
    <property type="entry name" value="PIR1-like_C"/>
</dbReference>
<dbReference type="PANTHER" id="PTHR39613:SF1">
    <property type="entry name" value="ANCHORED CELL WALL PROTEIN, PUTATIVE (AFU_ORTHOLOGUE AFUA_4G08960)-RELATED"/>
    <property type="match status" value="1"/>
</dbReference>
<feature type="chain" id="PRO_5042185799" description="Ubiquitin 3 binding protein But2 C-terminal domain-containing protein" evidence="2">
    <location>
        <begin position="17"/>
        <end position="660"/>
    </location>
</feature>
<feature type="region of interest" description="Disordered" evidence="1">
    <location>
        <begin position="157"/>
        <end position="248"/>
    </location>
</feature>
<dbReference type="GeneID" id="81582354"/>
<dbReference type="AlphaFoldDB" id="A0AAD6EFY4"/>
<keyword evidence="2" id="KW-0732">Signal</keyword>
<feature type="region of interest" description="Disordered" evidence="1">
    <location>
        <begin position="512"/>
        <end position="532"/>
    </location>
</feature>
<dbReference type="Proteomes" id="UP001213799">
    <property type="component" value="Unassembled WGS sequence"/>
</dbReference>
<dbReference type="EMBL" id="JAQJAE010000001">
    <property type="protein sequence ID" value="KAJ5615940.1"/>
    <property type="molecule type" value="Genomic_DNA"/>
</dbReference>
<dbReference type="Pfam" id="PF22799">
    <property type="entry name" value="PIR1-like_C"/>
    <property type="match status" value="1"/>
</dbReference>
<accession>A0AAD6EFY4</accession>
<feature type="compositionally biased region" description="Pro residues" evidence="1">
    <location>
        <begin position="227"/>
        <end position="237"/>
    </location>
</feature>
<evidence type="ECO:0000256" key="2">
    <source>
        <dbReference type="SAM" id="SignalP"/>
    </source>
</evidence>
<name>A0AAD6EFY4_9EURO</name>
<feature type="compositionally biased region" description="Polar residues" evidence="1">
    <location>
        <begin position="417"/>
        <end position="432"/>
    </location>
</feature>
<dbReference type="PANTHER" id="PTHR39613">
    <property type="entry name" value="ANCHORED CELL WALL PROTEIN, PUTATIVE (AFU_ORTHOLOGUE AFUA_4G08960)-RELATED"/>
    <property type="match status" value="1"/>
</dbReference>